<dbReference type="RefSeq" id="WP_009021474.1">
    <property type="nucleotide sequence ID" value="NZ_DS999411.1"/>
</dbReference>
<evidence type="ECO:0000256" key="1">
    <source>
        <dbReference type="SAM" id="Phobius"/>
    </source>
</evidence>
<dbReference type="AlphaFoldDB" id="B8KRJ4"/>
<dbReference type="EMBL" id="DS999411">
    <property type="protein sequence ID" value="EED36868.1"/>
    <property type="molecule type" value="Genomic_DNA"/>
</dbReference>
<evidence type="ECO:0000313" key="3">
    <source>
        <dbReference type="EMBL" id="EED36868.1"/>
    </source>
</evidence>
<keyword evidence="1" id="KW-1133">Transmembrane helix</keyword>
<evidence type="ECO:0000313" key="4">
    <source>
        <dbReference type="Proteomes" id="UP000004699"/>
    </source>
</evidence>
<name>B8KRJ4_9GAMM</name>
<organism evidence="3 4">
    <name type="scientific">Luminiphilus syltensis NOR5-1B</name>
    <dbReference type="NCBI Taxonomy" id="565045"/>
    <lineage>
        <taxon>Bacteria</taxon>
        <taxon>Pseudomonadati</taxon>
        <taxon>Pseudomonadota</taxon>
        <taxon>Gammaproteobacteria</taxon>
        <taxon>Cellvibrionales</taxon>
        <taxon>Halieaceae</taxon>
        <taxon>Luminiphilus</taxon>
    </lineage>
</organism>
<sequence>MDTLDERFSIYTAVVFICSTLGALAGLSAAAVTFGVLAVGIELAYVASGLMNATDQSDA</sequence>
<proteinExistence type="predicted"/>
<dbReference type="Proteomes" id="UP000004699">
    <property type="component" value="Unassembled WGS sequence"/>
</dbReference>
<keyword evidence="1" id="KW-0472">Membrane</keyword>
<accession>B8KRJ4</accession>
<dbReference type="HOGENOM" id="CLU_2955071_0_0_6"/>
<keyword evidence="4" id="KW-1185">Reference proteome</keyword>
<dbReference type="EMBL" id="DS999411">
    <property type="protein sequence ID" value="EED36732.1"/>
    <property type="molecule type" value="Genomic_DNA"/>
</dbReference>
<dbReference type="STRING" id="565045.NOR51B_2684"/>
<reference evidence="4" key="2">
    <citation type="journal article" date="2013" name="BMC Microbiol.">
        <title>Taxonomy and evolution of bacteriochlorophyll a-containing members of the OM60/NOR5 clade of marine gammaproteobacteria: description of Luminiphilus syltensis gen. nov., sp. nov., reclassification of Haliea rubra as Pseudohaliea rubra gen. nov., comb. nov., and emendation of Chromatocurvus halotolerans.</title>
        <authorList>
            <person name="Spring S."/>
            <person name="Riedel T."/>
            <person name="Sproer C."/>
            <person name="Yan S."/>
            <person name="Harder J."/>
            <person name="Fuchs B.M."/>
        </authorList>
    </citation>
    <scope>NUCLEOTIDE SEQUENCE [LARGE SCALE GENOMIC DNA]</scope>
    <source>
        <strain evidence="4">NOR51-B</strain>
    </source>
</reference>
<reference evidence="3" key="1">
    <citation type="submission" date="2008-09" db="EMBL/GenBank/DDBJ databases">
        <authorList>
            <person name="Amann R."/>
            <person name="Fuchs B."/>
            <person name="Ferriera S."/>
            <person name="Johnson J."/>
            <person name="Kravitz S."/>
            <person name="Beeson K."/>
            <person name="Sutton G."/>
            <person name="Rogers Y.-H."/>
            <person name="Friedman R."/>
            <person name="Frazier M."/>
            <person name="Venter J.C."/>
        </authorList>
    </citation>
    <scope>NUCLEOTIDE SEQUENCE</scope>
    <source>
        <strain evidence="3">NOR5-1B</strain>
    </source>
</reference>
<keyword evidence="1" id="KW-0812">Transmembrane</keyword>
<evidence type="ECO:0000313" key="2">
    <source>
        <dbReference type="EMBL" id="EED36732.1"/>
    </source>
</evidence>
<protein>
    <submittedName>
        <fullName evidence="3">Uncharacterized protein</fullName>
    </submittedName>
</protein>
<gene>
    <name evidence="2" type="ORF">NOR51B_2684</name>
    <name evidence="3" type="ORF">NOR51B_2821</name>
</gene>
<feature type="transmembrane region" description="Helical" evidence="1">
    <location>
        <begin position="12"/>
        <end position="41"/>
    </location>
</feature>